<keyword evidence="2" id="KW-1185">Reference proteome</keyword>
<proteinExistence type="predicted"/>
<evidence type="ECO:0000313" key="1">
    <source>
        <dbReference type="EMBL" id="GHE98931.1"/>
    </source>
</evidence>
<name>A0A919ADA3_9ACTN</name>
<dbReference type="Proteomes" id="UP000641386">
    <property type="component" value="Unassembled WGS sequence"/>
</dbReference>
<dbReference type="RefSeq" id="WP_308438607.1">
    <property type="nucleotide sequence ID" value="NZ_BNBC01000038.1"/>
</dbReference>
<protein>
    <submittedName>
        <fullName evidence="1">Uncharacterized protein</fullName>
    </submittedName>
</protein>
<accession>A0A919ADA3</accession>
<gene>
    <name evidence="1" type="ORF">GCM10014715_63860</name>
</gene>
<reference evidence="1" key="2">
    <citation type="submission" date="2020-09" db="EMBL/GenBank/DDBJ databases">
        <authorList>
            <person name="Sun Q."/>
            <person name="Ohkuma M."/>
        </authorList>
    </citation>
    <scope>NUCLEOTIDE SEQUENCE</scope>
    <source>
        <strain evidence="1">JCM 3302</strain>
    </source>
</reference>
<dbReference type="EMBL" id="BNBC01000038">
    <property type="protein sequence ID" value="GHE98931.1"/>
    <property type="molecule type" value="Genomic_DNA"/>
</dbReference>
<evidence type="ECO:0000313" key="2">
    <source>
        <dbReference type="Proteomes" id="UP000641386"/>
    </source>
</evidence>
<organism evidence="1 2">
    <name type="scientific">Streptomyces spiralis</name>
    <dbReference type="NCBI Taxonomy" id="66376"/>
    <lineage>
        <taxon>Bacteria</taxon>
        <taxon>Bacillati</taxon>
        <taxon>Actinomycetota</taxon>
        <taxon>Actinomycetes</taxon>
        <taxon>Kitasatosporales</taxon>
        <taxon>Streptomycetaceae</taxon>
        <taxon>Streptomyces</taxon>
    </lineage>
</organism>
<comment type="caution">
    <text evidence="1">The sequence shown here is derived from an EMBL/GenBank/DDBJ whole genome shotgun (WGS) entry which is preliminary data.</text>
</comment>
<dbReference type="AlphaFoldDB" id="A0A919ADA3"/>
<reference evidence="1" key="1">
    <citation type="journal article" date="2014" name="Int. J. Syst. Evol. Microbiol.">
        <title>Complete genome sequence of Corynebacterium casei LMG S-19264T (=DSM 44701T), isolated from a smear-ripened cheese.</title>
        <authorList>
            <consortium name="US DOE Joint Genome Institute (JGI-PGF)"/>
            <person name="Walter F."/>
            <person name="Albersmeier A."/>
            <person name="Kalinowski J."/>
            <person name="Ruckert C."/>
        </authorList>
    </citation>
    <scope>NUCLEOTIDE SEQUENCE</scope>
    <source>
        <strain evidence="1">JCM 3302</strain>
    </source>
</reference>
<sequence length="111" mass="12126">MTESFHGGEDVGDTARPIERRRCGLGAKLRFGFQSRAGALPGEMRKEYDMSNQVLHVGPAGVLLVPEAYENDAPARRVPEVSVPHLMGLRTSAARPHRRKVPLCRLAPALA</sequence>